<reference evidence="3" key="1">
    <citation type="submission" date="2023-06" db="EMBL/GenBank/DDBJ databases">
        <title>Multi-omics analyses reveal the molecular pathogenesis toolkit of Lasiodiplodia hormozganensis, a cross-kingdom pathogen.</title>
        <authorList>
            <person name="Felix C."/>
            <person name="Meneses R."/>
            <person name="Goncalves M.F.M."/>
            <person name="Tilleman L."/>
            <person name="Duarte A.S."/>
            <person name="Jorrin-Novo J.V."/>
            <person name="Van De Peer Y."/>
            <person name="Deforce D."/>
            <person name="Van Nieuwerburgh F."/>
            <person name="Esteves A.C."/>
            <person name="Alves A."/>
        </authorList>
    </citation>
    <scope>NUCLEOTIDE SEQUENCE</scope>
    <source>
        <strain evidence="3">CBS 339.90</strain>
    </source>
</reference>
<dbReference type="SUPFAM" id="SSF47616">
    <property type="entry name" value="GST C-terminal domain-like"/>
    <property type="match status" value="1"/>
</dbReference>
<proteinExistence type="predicted"/>
<dbReference type="Pfam" id="PF22041">
    <property type="entry name" value="GST_C_7"/>
    <property type="match status" value="1"/>
</dbReference>
<name>A0AA39XNZ7_9PEZI</name>
<feature type="domain" description="GST N-terminal" evidence="1">
    <location>
        <begin position="18"/>
        <end position="92"/>
    </location>
</feature>
<evidence type="ECO:0000313" key="4">
    <source>
        <dbReference type="Proteomes" id="UP001175001"/>
    </source>
</evidence>
<dbReference type="Gene3D" id="3.40.30.10">
    <property type="entry name" value="Glutaredoxin"/>
    <property type="match status" value="1"/>
</dbReference>
<feature type="domain" description="Glutathione S-transferase UstS-like C-terminal" evidence="2">
    <location>
        <begin position="115"/>
        <end position="239"/>
    </location>
</feature>
<comment type="caution">
    <text evidence="3">The sequence shown here is derived from an EMBL/GenBank/DDBJ whole genome shotgun (WGS) entry which is preliminary data.</text>
</comment>
<dbReference type="Proteomes" id="UP001175001">
    <property type="component" value="Unassembled WGS sequence"/>
</dbReference>
<organism evidence="3 4">
    <name type="scientific">Lasiodiplodia hormozganensis</name>
    <dbReference type="NCBI Taxonomy" id="869390"/>
    <lineage>
        <taxon>Eukaryota</taxon>
        <taxon>Fungi</taxon>
        <taxon>Dikarya</taxon>
        <taxon>Ascomycota</taxon>
        <taxon>Pezizomycotina</taxon>
        <taxon>Dothideomycetes</taxon>
        <taxon>Dothideomycetes incertae sedis</taxon>
        <taxon>Botryosphaeriales</taxon>
        <taxon>Botryosphaeriaceae</taxon>
        <taxon>Lasiodiplodia</taxon>
    </lineage>
</organism>
<dbReference type="CDD" id="cd03038">
    <property type="entry name" value="GST_N_etherase_LigE"/>
    <property type="match status" value="1"/>
</dbReference>
<dbReference type="InterPro" id="IPR004045">
    <property type="entry name" value="Glutathione_S-Trfase_N"/>
</dbReference>
<dbReference type="EMBL" id="JAUJDW010000123">
    <property type="protein sequence ID" value="KAK0637548.1"/>
    <property type="molecule type" value="Genomic_DNA"/>
</dbReference>
<sequence length="245" mass="27686">MAPVILYDLPSKGRCACWSLNPWKTRMALNYKNIEYETQWLEYPDVAPTLRAAGLAPNEGGPEVTAYTIPTVKFPDGTYVMESFKIAQEIEKRYSSAPPLRLDHPVVAQIIATIPTIQKPLSAVLIPRVSRVLLNEKSVPYFQETRKVRFGMSLDEYEKEKGGDAAWVAAKQPIENLAALLRQTKTADGPYFLGSEVSYADFIVASLLHFVKLLGPELYDRFVSHDKAFDDLYQACAKWLERDDH</sequence>
<protein>
    <submittedName>
        <fullName evidence="3">Glutathione S-transferase-like protein ustS</fullName>
    </submittedName>
</protein>
<dbReference type="InterPro" id="IPR036282">
    <property type="entry name" value="Glutathione-S-Trfase_C_sf"/>
</dbReference>
<dbReference type="AlphaFoldDB" id="A0AA39XNZ7"/>
<dbReference type="SUPFAM" id="SSF52833">
    <property type="entry name" value="Thioredoxin-like"/>
    <property type="match status" value="1"/>
</dbReference>
<dbReference type="InterPro" id="IPR054416">
    <property type="entry name" value="GST_UstS-like_C"/>
</dbReference>
<dbReference type="InterPro" id="IPR036249">
    <property type="entry name" value="Thioredoxin-like_sf"/>
</dbReference>
<accession>A0AA39XNZ7</accession>
<evidence type="ECO:0000313" key="3">
    <source>
        <dbReference type="EMBL" id="KAK0637548.1"/>
    </source>
</evidence>
<keyword evidence="4" id="KW-1185">Reference proteome</keyword>
<gene>
    <name evidence="3" type="primary">ustS_0</name>
    <name evidence="3" type="ORF">DIS24_g10705</name>
</gene>
<evidence type="ECO:0000259" key="1">
    <source>
        <dbReference type="Pfam" id="PF13409"/>
    </source>
</evidence>
<dbReference type="Pfam" id="PF13409">
    <property type="entry name" value="GST_N_2"/>
    <property type="match status" value="1"/>
</dbReference>
<evidence type="ECO:0000259" key="2">
    <source>
        <dbReference type="Pfam" id="PF22041"/>
    </source>
</evidence>
<dbReference type="Gene3D" id="1.20.1050.10">
    <property type="match status" value="1"/>
</dbReference>